<dbReference type="AlphaFoldDB" id="A0A2P2P3H5"/>
<protein>
    <submittedName>
        <fullName evidence="2">Uncharacterized protein</fullName>
    </submittedName>
</protein>
<feature type="transmembrane region" description="Helical" evidence="1">
    <location>
        <begin position="7"/>
        <end position="23"/>
    </location>
</feature>
<name>A0A2P2P3H5_RHIMU</name>
<organism evidence="2">
    <name type="scientific">Rhizophora mucronata</name>
    <name type="common">Asiatic mangrove</name>
    <dbReference type="NCBI Taxonomy" id="61149"/>
    <lineage>
        <taxon>Eukaryota</taxon>
        <taxon>Viridiplantae</taxon>
        <taxon>Streptophyta</taxon>
        <taxon>Embryophyta</taxon>
        <taxon>Tracheophyta</taxon>
        <taxon>Spermatophyta</taxon>
        <taxon>Magnoliopsida</taxon>
        <taxon>eudicotyledons</taxon>
        <taxon>Gunneridae</taxon>
        <taxon>Pentapetalae</taxon>
        <taxon>rosids</taxon>
        <taxon>fabids</taxon>
        <taxon>Malpighiales</taxon>
        <taxon>Rhizophoraceae</taxon>
        <taxon>Rhizophora</taxon>
    </lineage>
</organism>
<sequence>MNYWREYAAMVAFFFFNFLWILITCG</sequence>
<dbReference type="EMBL" id="GGEC01068852">
    <property type="protein sequence ID" value="MBX49336.1"/>
    <property type="molecule type" value="Transcribed_RNA"/>
</dbReference>
<proteinExistence type="predicted"/>
<keyword evidence="1" id="KW-0812">Transmembrane</keyword>
<evidence type="ECO:0000313" key="2">
    <source>
        <dbReference type="EMBL" id="MBX49336.1"/>
    </source>
</evidence>
<keyword evidence="1" id="KW-1133">Transmembrane helix</keyword>
<keyword evidence="1" id="KW-0472">Membrane</keyword>
<accession>A0A2P2P3H5</accession>
<reference evidence="2" key="1">
    <citation type="submission" date="2018-02" db="EMBL/GenBank/DDBJ databases">
        <title>Rhizophora mucronata_Transcriptome.</title>
        <authorList>
            <person name="Meera S.P."/>
            <person name="Sreeshan A."/>
            <person name="Augustine A."/>
        </authorList>
    </citation>
    <scope>NUCLEOTIDE SEQUENCE</scope>
    <source>
        <tissue evidence="2">Leaf</tissue>
    </source>
</reference>
<evidence type="ECO:0000256" key="1">
    <source>
        <dbReference type="SAM" id="Phobius"/>
    </source>
</evidence>